<dbReference type="InterPro" id="IPR001584">
    <property type="entry name" value="Integrase_cat-core"/>
</dbReference>
<dbReference type="Gene3D" id="3.30.420.10">
    <property type="entry name" value="Ribonuclease H-like superfamily/Ribonuclease H"/>
    <property type="match status" value="1"/>
</dbReference>
<dbReference type="GO" id="GO:0016301">
    <property type="term" value="F:kinase activity"/>
    <property type="evidence" value="ECO:0007669"/>
    <property type="project" value="UniProtKB-KW"/>
</dbReference>
<keyword evidence="3" id="KW-1185">Reference proteome</keyword>
<feature type="domain" description="Integrase catalytic" evidence="1">
    <location>
        <begin position="1"/>
        <end position="63"/>
    </location>
</feature>
<evidence type="ECO:0000313" key="2">
    <source>
        <dbReference type="EMBL" id="GFR97837.1"/>
    </source>
</evidence>
<keyword evidence="2" id="KW-0808">Transferase</keyword>
<protein>
    <submittedName>
        <fullName evidence="2">CAI-1 autoinducer sensor kinase/phosphatase CqsS</fullName>
    </submittedName>
</protein>
<dbReference type="PANTHER" id="PTHR10773:SF19">
    <property type="match status" value="1"/>
</dbReference>
<dbReference type="Proteomes" id="UP000762676">
    <property type="component" value="Unassembled WGS sequence"/>
</dbReference>
<proteinExistence type="predicted"/>
<dbReference type="PANTHER" id="PTHR10773">
    <property type="entry name" value="DNA-DIRECTED RNA POLYMERASES I, II, AND III SUBUNIT RPABC2"/>
    <property type="match status" value="1"/>
</dbReference>
<dbReference type="InterPro" id="IPR036397">
    <property type="entry name" value="RNaseH_sf"/>
</dbReference>
<dbReference type="AlphaFoldDB" id="A0AAV4HI40"/>
<evidence type="ECO:0000313" key="3">
    <source>
        <dbReference type="Proteomes" id="UP000762676"/>
    </source>
</evidence>
<name>A0AAV4HI40_9GAST</name>
<dbReference type="GO" id="GO:0015074">
    <property type="term" value="P:DNA integration"/>
    <property type="evidence" value="ECO:0007669"/>
    <property type="project" value="InterPro"/>
</dbReference>
<reference evidence="2 3" key="1">
    <citation type="journal article" date="2021" name="Elife">
        <title>Chloroplast acquisition without the gene transfer in kleptoplastic sea slugs, Plakobranchus ocellatus.</title>
        <authorList>
            <person name="Maeda T."/>
            <person name="Takahashi S."/>
            <person name="Yoshida T."/>
            <person name="Shimamura S."/>
            <person name="Takaki Y."/>
            <person name="Nagai Y."/>
            <person name="Toyoda A."/>
            <person name="Suzuki Y."/>
            <person name="Arimoto A."/>
            <person name="Ishii H."/>
            <person name="Satoh N."/>
            <person name="Nishiyama T."/>
            <person name="Hasebe M."/>
            <person name="Maruyama T."/>
            <person name="Minagawa J."/>
            <person name="Obokata J."/>
            <person name="Shigenobu S."/>
        </authorList>
    </citation>
    <scope>NUCLEOTIDE SEQUENCE [LARGE SCALE GENOMIC DNA]</scope>
</reference>
<comment type="caution">
    <text evidence="2">The sequence shown here is derived from an EMBL/GenBank/DDBJ whole genome shotgun (WGS) entry which is preliminary data.</text>
</comment>
<keyword evidence="2" id="KW-0418">Kinase</keyword>
<dbReference type="GO" id="GO:0003676">
    <property type="term" value="F:nucleic acid binding"/>
    <property type="evidence" value="ECO:0007669"/>
    <property type="project" value="InterPro"/>
</dbReference>
<organism evidence="2 3">
    <name type="scientific">Elysia marginata</name>
    <dbReference type="NCBI Taxonomy" id="1093978"/>
    <lineage>
        <taxon>Eukaryota</taxon>
        <taxon>Metazoa</taxon>
        <taxon>Spiralia</taxon>
        <taxon>Lophotrochozoa</taxon>
        <taxon>Mollusca</taxon>
        <taxon>Gastropoda</taxon>
        <taxon>Heterobranchia</taxon>
        <taxon>Euthyneura</taxon>
        <taxon>Panpulmonata</taxon>
        <taxon>Sacoglossa</taxon>
        <taxon>Placobranchoidea</taxon>
        <taxon>Plakobranchidae</taxon>
        <taxon>Elysia</taxon>
    </lineage>
</organism>
<dbReference type="EMBL" id="BMAT01002042">
    <property type="protein sequence ID" value="GFR97837.1"/>
    <property type="molecule type" value="Genomic_DNA"/>
</dbReference>
<sequence>MINDYSRFPEVEILYSTSAKVVIPKINQIFARFGSPIVLKSDNGPPFNGTEFAAFAKKLGFHHHRPTNVEPTPGPSDITQPLPDLPSNVEPTPGPSYAISALVNTPLTNKRRLRTVEERNERDAALHPVKDGCTASCKLECNKTFGCEDGKRINKEFWSLSPEERRQWIWTIVLQESKKRTTTKAGSRRSVTNQYFLRRSFESGGVLKCVCKVFFLTTLGYSKSSDAAVMRILKSTSIENTRPNPDQRGRHEPKNKIDRSEILEHIKKYNPAVHHCRRTHAPNRLYLPSDITSSDMHAVFFQSIRQIGIETYRKEIRAQNISFAILGAEECEICKR</sequence>
<evidence type="ECO:0000259" key="1">
    <source>
        <dbReference type="PROSITE" id="PS50994"/>
    </source>
</evidence>
<accession>A0AAV4HI40</accession>
<dbReference type="PROSITE" id="PS50994">
    <property type="entry name" value="INTEGRASE"/>
    <property type="match status" value="1"/>
</dbReference>
<dbReference type="InterPro" id="IPR012337">
    <property type="entry name" value="RNaseH-like_sf"/>
</dbReference>
<gene>
    <name evidence="2" type="ORF">ElyMa_001003600</name>
</gene>
<dbReference type="SUPFAM" id="SSF53098">
    <property type="entry name" value="Ribonuclease H-like"/>
    <property type="match status" value="1"/>
</dbReference>